<dbReference type="EMBL" id="KF900415">
    <property type="protein sequence ID" value="AIE94160.1"/>
    <property type="molecule type" value="Genomic_DNA"/>
</dbReference>
<evidence type="ECO:0000256" key="5">
    <source>
        <dbReference type="ARBA" id="ARBA00023027"/>
    </source>
</evidence>
<dbReference type="FunFam" id="3.40.309.10:FF:000005">
    <property type="entry name" value="1-pyrroline-5-carboxylate dehydrogenase 1"/>
    <property type="match status" value="1"/>
</dbReference>
<proteinExistence type="inferred from homology"/>
<dbReference type="GO" id="GO:0009898">
    <property type="term" value="C:cytoplasmic side of plasma membrane"/>
    <property type="evidence" value="ECO:0007669"/>
    <property type="project" value="TreeGrafter"/>
</dbReference>
<accession>A0A075FR66</accession>
<dbReference type="InterPro" id="IPR005931">
    <property type="entry name" value="P5CDH/ALDH4A1"/>
</dbReference>
<dbReference type="NCBIfam" id="TIGR01236">
    <property type="entry name" value="D1pyr5carbox1"/>
    <property type="match status" value="1"/>
</dbReference>
<comment type="similarity">
    <text evidence="2">Belongs to the aldehyde dehydrogenase family.</text>
</comment>
<feature type="domain" description="Aldehyde dehydrogenase" evidence="9">
    <location>
        <begin position="54"/>
        <end position="517"/>
    </location>
</feature>
<dbReference type="EC" id="1.2.1.88" evidence="3"/>
<evidence type="ECO:0000256" key="6">
    <source>
        <dbReference type="ARBA" id="ARBA00023062"/>
    </source>
</evidence>
<dbReference type="GO" id="GO:0010133">
    <property type="term" value="P:L-proline catabolic process to L-glutamate"/>
    <property type="evidence" value="ECO:0007669"/>
    <property type="project" value="UniProtKB-UniPathway"/>
</dbReference>
<protein>
    <recommendedName>
        <fullName evidence="7">L-glutamate gamma-semialdehyde dehydrogenase</fullName>
        <ecNumber evidence="3">1.2.1.88</ecNumber>
    </recommendedName>
    <alternativeName>
        <fullName evidence="7">L-glutamate gamma-semialdehyde dehydrogenase</fullName>
    </alternativeName>
</protein>
<dbReference type="PANTHER" id="PTHR42862:SF1">
    <property type="entry name" value="DELTA-1-PYRROLINE-5-CARBOXYLATE DEHYDROGENASE 2, ISOFORM A-RELATED"/>
    <property type="match status" value="1"/>
</dbReference>
<dbReference type="Pfam" id="PF00171">
    <property type="entry name" value="Aldedh"/>
    <property type="match status" value="1"/>
</dbReference>
<comment type="pathway">
    <text evidence="1">Amino-acid degradation; L-proline degradation into L-glutamate; L-glutamate from L-proline: step 2/2.</text>
</comment>
<evidence type="ECO:0000256" key="3">
    <source>
        <dbReference type="ARBA" id="ARBA00012884"/>
    </source>
</evidence>
<dbReference type="GO" id="GO:0003842">
    <property type="term" value="F:L-glutamate gamma-semialdehyde dehydrogenase activity"/>
    <property type="evidence" value="ECO:0007669"/>
    <property type="project" value="UniProtKB-EC"/>
</dbReference>
<evidence type="ECO:0000256" key="4">
    <source>
        <dbReference type="ARBA" id="ARBA00023002"/>
    </source>
</evidence>
<dbReference type="PANTHER" id="PTHR42862">
    <property type="entry name" value="DELTA-1-PYRROLINE-5-CARBOXYLATE DEHYDROGENASE 1, ISOFORM A-RELATED"/>
    <property type="match status" value="1"/>
</dbReference>
<dbReference type="InterPro" id="IPR050485">
    <property type="entry name" value="Proline_metab_enzyme"/>
</dbReference>
<dbReference type="InterPro" id="IPR016160">
    <property type="entry name" value="Ald_DH_CS_CYS"/>
</dbReference>
<evidence type="ECO:0000256" key="2">
    <source>
        <dbReference type="ARBA" id="ARBA00009986"/>
    </source>
</evidence>
<evidence type="ECO:0000256" key="7">
    <source>
        <dbReference type="ARBA" id="ARBA00032259"/>
    </source>
</evidence>
<dbReference type="InterPro" id="IPR016162">
    <property type="entry name" value="Ald_DH_N"/>
</dbReference>
<dbReference type="Gene3D" id="3.40.605.10">
    <property type="entry name" value="Aldehyde Dehydrogenase, Chain A, domain 1"/>
    <property type="match status" value="1"/>
</dbReference>
<dbReference type="UniPathway" id="UPA00261">
    <property type="reaction ID" value="UER00374"/>
</dbReference>
<dbReference type="CDD" id="cd07123">
    <property type="entry name" value="ALDH_F4-17_P5CDH"/>
    <property type="match status" value="1"/>
</dbReference>
<evidence type="ECO:0000256" key="8">
    <source>
        <dbReference type="ARBA" id="ARBA00048142"/>
    </source>
</evidence>
<dbReference type="InterPro" id="IPR016161">
    <property type="entry name" value="Ald_DH/histidinol_DH"/>
</dbReference>
<dbReference type="FunFam" id="3.40.605.10:FF:000006">
    <property type="entry name" value="1-pyrroline-5-carboxylate dehydrogenase"/>
    <property type="match status" value="1"/>
</dbReference>
<reference evidence="10" key="1">
    <citation type="journal article" date="2014" name="Genome Biol. Evol.">
        <title>Pangenome evidence for extensive interdomain horizontal transfer affecting lineage core and shell genes in uncultured planktonic thaumarchaeota and euryarchaeota.</title>
        <authorList>
            <person name="Deschamps P."/>
            <person name="Zivanovic Y."/>
            <person name="Moreira D."/>
            <person name="Rodriguez-Valera F."/>
            <person name="Lopez-Garcia P."/>
        </authorList>
    </citation>
    <scope>NUCLEOTIDE SEQUENCE</scope>
</reference>
<evidence type="ECO:0000313" key="10">
    <source>
        <dbReference type="EMBL" id="AIE94160.1"/>
    </source>
</evidence>
<evidence type="ECO:0000259" key="9">
    <source>
        <dbReference type="Pfam" id="PF00171"/>
    </source>
</evidence>
<dbReference type="SUPFAM" id="SSF53720">
    <property type="entry name" value="ALDH-like"/>
    <property type="match status" value="1"/>
</dbReference>
<sequence length="542" mass="59340">MLMPSHPINEPILGYAPGSEERRALQAELDRQMAEVVEIPCIINGEEVYTGTTTTQVIPHKHGHVIANVHLAGRDEMEAACEAAVNAQQAWIDIGLEARCAIFERCADLLAGDWRMRVNASTMLNQSKTAFQAEIDAACELIDFWRFNCHYARGFHDDFQPLVSPEGVQNSTEIRPLEGFVLSITPFNFSSIAANLPSAPAIVGCTGVWKPSRNSYHSNYVLMQLMMEAGLPAGVINFLPGSGAEITEVALANPNFAGLHFTGSTGTFQGLWQEIGLALPRLNSYPRIVGETGGKDFIVAHPDCDRQGLIVALLRGSFEYQGQKCSAASRAYIARSVWDAIRDDLVAEISKIKMGDARDFTNFMTAVIDKRAFEKIAGYIDRAKGRNCCTVLCGGGYDDSVGYFIEPTIIETTNSTSESMVEEIFGPVLTVYVYEDNEFDEVLTMCDEASPYALTGSIFSSSEENIQKAFNALRFTAGNFYINDKPTGAVVAQQPFGGARASGTNDKAGGPLNLLRWISPRSVKRTLDIPQDWTYPFLGADE</sequence>
<keyword evidence="4" id="KW-0560">Oxidoreductase</keyword>
<organism evidence="10">
    <name type="scientific">uncultured marine group II/III euryarchaeote AD1000_44_A01</name>
    <dbReference type="NCBI Taxonomy" id="1457773"/>
    <lineage>
        <taxon>Archaea</taxon>
        <taxon>Methanobacteriati</taxon>
        <taxon>Methanobacteriota</taxon>
        <taxon>environmental samples</taxon>
    </lineage>
</organism>
<dbReference type="AlphaFoldDB" id="A0A075FR66"/>
<name>A0A075FR66_9EURY</name>
<dbReference type="Gene3D" id="3.40.309.10">
    <property type="entry name" value="Aldehyde Dehydrogenase, Chain A, domain 2"/>
    <property type="match status" value="1"/>
</dbReference>
<dbReference type="InterPro" id="IPR015590">
    <property type="entry name" value="Aldehyde_DH_dom"/>
</dbReference>
<comment type="catalytic activity">
    <reaction evidence="8">
        <text>L-glutamate 5-semialdehyde + NAD(+) + H2O = L-glutamate + NADH + 2 H(+)</text>
        <dbReference type="Rhea" id="RHEA:30235"/>
        <dbReference type="ChEBI" id="CHEBI:15377"/>
        <dbReference type="ChEBI" id="CHEBI:15378"/>
        <dbReference type="ChEBI" id="CHEBI:29985"/>
        <dbReference type="ChEBI" id="CHEBI:57540"/>
        <dbReference type="ChEBI" id="CHEBI:57945"/>
        <dbReference type="ChEBI" id="CHEBI:58066"/>
        <dbReference type="EC" id="1.2.1.88"/>
    </reaction>
</comment>
<dbReference type="PROSITE" id="PS00070">
    <property type="entry name" value="ALDEHYDE_DEHYDR_CYS"/>
    <property type="match status" value="1"/>
</dbReference>
<keyword evidence="5" id="KW-0520">NAD</keyword>
<dbReference type="InterPro" id="IPR016163">
    <property type="entry name" value="Ald_DH_C"/>
</dbReference>
<evidence type="ECO:0000256" key="1">
    <source>
        <dbReference type="ARBA" id="ARBA00004786"/>
    </source>
</evidence>
<keyword evidence="6" id="KW-0642">Proline metabolism</keyword>